<reference evidence="1 2" key="1">
    <citation type="submission" date="2020-04" db="EMBL/GenBank/DDBJ databases">
        <title>Enterovirga sp. isolate from soil.</title>
        <authorList>
            <person name="Chea S."/>
            <person name="Kim D.-U."/>
        </authorList>
    </citation>
    <scope>NUCLEOTIDE SEQUENCE [LARGE SCALE GENOMIC DNA]</scope>
    <source>
        <strain evidence="1 2">DB1703</strain>
    </source>
</reference>
<evidence type="ECO:0008006" key="3">
    <source>
        <dbReference type="Google" id="ProtNLM"/>
    </source>
</evidence>
<evidence type="ECO:0000313" key="1">
    <source>
        <dbReference type="EMBL" id="NNM72058.1"/>
    </source>
</evidence>
<dbReference type="EMBL" id="JABEPP010000002">
    <property type="protein sequence ID" value="NNM72058.1"/>
    <property type="molecule type" value="Genomic_DNA"/>
</dbReference>
<name>A0A849I3X1_9HYPH</name>
<proteinExistence type="predicted"/>
<dbReference type="Proteomes" id="UP000564885">
    <property type="component" value="Unassembled WGS sequence"/>
</dbReference>
<accession>A0A849I3X1</accession>
<dbReference type="AlphaFoldDB" id="A0A849I3X1"/>
<evidence type="ECO:0000313" key="2">
    <source>
        <dbReference type="Proteomes" id="UP000564885"/>
    </source>
</evidence>
<organism evidence="1 2">
    <name type="scientific">Enterovirga aerilata</name>
    <dbReference type="NCBI Taxonomy" id="2730920"/>
    <lineage>
        <taxon>Bacteria</taxon>
        <taxon>Pseudomonadati</taxon>
        <taxon>Pseudomonadota</taxon>
        <taxon>Alphaproteobacteria</taxon>
        <taxon>Hyphomicrobiales</taxon>
        <taxon>Methylobacteriaceae</taxon>
        <taxon>Enterovirga</taxon>
    </lineage>
</organism>
<protein>
    <recommendedName>
        <fullName evidence="3">Response regulatory domain-containing protein</fullName>
    </recommendedName>
</protein>
<dbReference type="RefSeq" id="WP_171217560.1">
    <property type="nucleotide sequence ID" value="NZ_JABEPP010000002.1"/>
</dbReference>
<comment type="caution">
    <text evidence="1">The sequence shown here is derived from an EMBL/GenBank/DDBJ whole genome shotgun (WGS) entry which is preliminary data.</text>
</comment>
<keyword evidence="2" id="KW-1185">Reference proteome</keyword>
<sequence length="117" mass="12398">MNDLQKVLVVDNGERDEVDPLAAELAELGFSSVTTSFEAADDVLQVLPQPSAIFLKMPQKSGDASSREILALADRLRIAQGPAGAPVFVWDRARMLQSGGVSALLRGEFSAEALATA</sequence>
<gene>
    <name evidence="1" type="ORF">HJG44_06575</name>
</gene>